<gene>
    <name evidence="1" type="ORF">CARUB_v10010714mg</name>
</gene>
<keyword evidence="2" id="KW-1185">Reference proteome</keyword>
<accession>R0IDS2</accession>
<proteinExistence type="predicted"/>
<organism evidence="1 2">
    <name type="scientific">Capsella rubella</name>
    <dbReference type="NCBI Taxonomy" id="81985"/>
    <lineage>
        <taxon>Eukaryota</taxon>
        <taxon>Viridiplantae</taxon>
        <taxon>Streptophyta</taxon>
        <taxon>Embryophyta</taxon>
        <taxon>Tracheophyta</taxon>
        <taxon>Spermatophyta</taxon>
        <taxon>Magnoliopsida</taxon>
        <taxon>eudicotyledons</taxon>
        <taxon>Gunneridae</taxon>
        <taxon>Pentapetalae</taxon>
        <taxon>rosids</taxon>
        <taxon>malvids</taxon>
        <taxon>Brassicales</taxon>
        <taxon>Brassicaceae</taxon>
        <taxon>Camelineae</taxon>
        <taxon>Capsella</taxon>
    </lineage>
</organism>
<reference evidence="2" key="1">
    <citation type="journal article" date="2013" name="Nat. Genet.">
        <title>The Capsella rubella genome and the genomic consequences of rapid mating system evolution.</title>
        <authorList>
            <person name="Slotte T."/>
            <person name="Hazzouri K.M."/>
            <person name="Agren J.A."/>
            <person name="Koenig D."/>
            <person name="Maumus F."/>
            <person name="Guo Y.L."/>
            <person name="Steige K."/>
            <person name="Platts A.E."/>
            <person name="Escobar J.S."/>
            <person name="Newman L.K."/>
            <person name="Wang W."/>
            <person name="Mandakova T."/>
            <person name="Vello E."/>
            <person name="Smith L.M."/>
            <person name="Henz S.R."/>
            <person name="Steffen J."/>
            <person name="Takuno S."/>
            <person name="Brandvain Y."/>
            <person name="Coop G."/>
            <person name="Andolfatto P."/>
            <person name="Hu T.T."/>
            <person name="Blanchette M."/>
            <person name="Clark R.M."/>
            <person name="Quesneville H."/>
            <person name="Nordborg M."/>
            <person name="Gaut B.S."/>
            <person name="Lysak M.A."/>
            <person name="Jenkins J."/>
            <person name="Grimwood J."/>
            <person name="Chapman J."/>
            <person name="Prochnik S."/>
            <person name="Shu S."/>
            <person name="Rokhsar D."/>
            <person name="Schmutz J."/>
            <person name="Weigel D."/>
            <person name="Wright S.I."/>
        </authorList>
    </citation>
    <scope>NUCLEOTIDE SEQUENCE [LARGE SCALE GENOMIC DNA]</scope>
    <source>
        <strain evidence="2">cv. Monte Gargano</strain>
    </source>
</reference>
<evidence type="ECO:0000313" key="1">
    <source>
        <dbReference type="EMBL" id="EOA36350.1"/>
    </source>
</evidence>
<dbReference type="Proteomes" id="UP000029121">
    <property type="component" value="Unassembled WGS sequence"/>
</dbReference>
<evidence type="ECO:0000313" key="2">
    <source>
        <dbReference type="Proteomes" id="UP000029121"/>
    </source>
</evidence>
<protein>
    <submittedName>
        <fullName evidence="1">Uncharacterized protein</fullName>
    </submittedName>
</protein>
<name>R0IDS2_9BRAS</name>
<dbReference type="AlphaFoldDB" id="R0IDS2"/>
<sequence length="103" mass="11668">MIANLVFEINSAQISLILLETDDVAGINHLRPSFPVDDEVDLIDEQSKSKSGYVHQIDSESASVVRNRSVGSTIRHYKVLQSRHRLLFDLLYRHLSSDEAYAI</sequence>
<dbReference type="EMBL" id="KB870805">
    <property type="protein sequence ID" value="EOA36350.1"/>
    <property type="molecule type" value="Genomic_DNA"/>
</dbReference>